<accession>A0A8B9QAE4</accession>
<reference evidence="2" key="2">
    <citation type="submission" date="2025-09" db="UniProtKB">
        <authorList>
            <consortium name="Ensembl"/>
        </authorList>
    </citation>
    <scope>IDENTIFICATION</scope>
</reference>
<protein>
    <recommendedName>
        <fullName evidence="4">Ig-like domain-containing protein</fullName>
    </recommendedName>
</protein>
<evidence type="ECO:0008006" key="4">
    <source>
        <dbReference type="Google" id="ProtNLM"/>
    </source>
</evidence>
<dbReference type="InterPro" id="IPR036179">
    <property type="entry name" value="Ig-like_dom_sf"/>
</dbReference>
<keyword evidence="3" id="KW-1185">Reference proteome</keyword>
<dbReference type="InterPro" id="IPR050199">
    <property type="entry name" value="IgHV"/>
</dbReference>
<dbReference type="PANTHER" id="PTHR23266">
    <property type="entry name" value="IMMUNOGLOBULIN HEAVY CHAIN"/>
    <property type="match status" value="1"/>
</dbReference>
<proteinExistence type="predicted"/>
<dbReference type="AlphaFoldDB" id="A0A8B9QAE4"/>
<name>A0A8B9QAE4_APTOW</name>
<feature type="compositionally biased region" description="Polar residues" evidence="1">
    <location>
        <begin position="1"/>
        <end position="12"/>
    </location>
</feature>
<dbReference type="Gene3D" id="2.60.40.10">
    <property type="entry name" value="Immunoglobulins"/>
    <property type="match status" value="1"/>
</dbReference>
<dbReference type="SUPFAM" id="SSF48726">
    <property type="entry name" value="Immunoglobulin"/>
    <property type="match status" value="1"/>
</dbReference>
<feature type="region of interest" description="Disordered" evidence="1">
    <location>
        <begin position="74"/>
        <end position="120"/>
    </location>
</feature>
<reference evidence="2" key="1">
    <citation type="submission" date="2025-08" db="UniProtKB">
        <authorList>
            <consortium name="Ensembl"/>
        </authorList>
    </citation>
    <scope>IDENTIFICATION</scope>
</reference>
<feature type="region of interest" description="Disordered" evidence="1">
    <location>
        <begin position="1"/>
        <end position="27"/>
    </location>
</feature>
<dbReference type="InterPro" id="IPR013783">
    <property type="entry name" value="Ig-like_fold"/>
</dbReference>
<organism evidence="2 3">
    <name type="scientific">Apteryx owenii</name>
    <name type="common">Little spotted kiwi</name>
    <dbReference type="NCBI Taxonomy" id="8824"/>
    <lineage>
        <taxon>Eukaryota</taxon>
        <taxon>Metazoa</taxon>
        <taxon>Chordata</taxon>
        <taxon>Craniata</taxon>
        <taxon>Vertebrata</taxon>
        <taxon>Euteleostomi</taxon>
        <taxon>Archelosauria</taxon>
        <taxon>Archosauria</taxon>
        <taxon>Dinosauria</taxon>
        <taxon>Saurischia</taxon>
        <taxon>Theropoda</taxon>
        <taxon>Coelurosauria</taxon>
        <taxon>Aves</taxon>
        <taxon>Palaeognathae</taxon>
        <taxon>Apterygiformes</taxon>
        <taxon>Apterygidae</taxon>
        <taxon>Apteryx</taxon>
    </lineage>
</organism>
<sequence length="120" mass="11842">MSLLSHSETSWTAHGHEPGNGGVGLWPGLRADVQLSEAGGGLQPPGGSLCLSCKASGFDFSSASMLWIQQVPGKGLERPSLGRGGEGVAARGGEAKGCRGSAGACSGLLRPGDSPSAALA</sequence>
<dbReference type="Proteomes" id="UP000694424">
    <property type="component" value="Unplaced"/>
</dbReference>
<evidence type="ECO:0000313" key="3">
    <source>
        <dbReference type="Proteomes" id="UP000694424"/>
    </source>
</evidence>
<dbReference type="Ensembl" id="ENSAOWT00000028244.1">
    <property type="protein sequence ID" value="ENSAOWP00000024906.1"/>
    <property type="gene ID" value="ENSAOWG00000016855.1"/>
</dbReference>
<evidence type="ECO:0000256" key="1">
    <source>
        <dbReference type="SAM" id="MobiDB-lite"/>
    </source>
</evidence>
<evidence type="ECO:0000313" key="2">
    <source>
        <dbReference type="Ensembl" id="ENSAOWP00000024906.1"/>
    </source>
</evidence>